<accession>A0A7I8DI76</accession>
<dbReference type="InterPro" id="IPR041802">
    <property type="entry name" value="MPP_YfcE"/>
</dbReference>
<sequence>MEKQNNFMKILIVSDSHGRVTNLEKVIQKVSPIDLMLHLGDFESGEDYIEALADCPVEFIAGNNDFFADVPRDKTIVLGKYTIFMTHGHRYGVNFGTGRIKEAASQLGADIVLYGHTHKPVIDLSSGVWAVNPGSISQPRQENGKPSYIIMEIDDKGIAHFTLNYLS</sequence>
<evidence type="ECO:0000259" key="3">
    <source>
        <dbReference type="Pfam" id="PF12850"/>
    </source>
</evidence>
<dbReference type="SUPFAM" id="SSF56300">
    <property type="entry name" value="Metallo-dependent phosphatases"/>
    <property type="match status" value="1"/>
</dbReference>
<evidence type="ECO:0000313" key="5">
    <source>
        <dbReference type="Proteomes" id="UP000515703"/>
    </source>
</evidence>
<evidence type="ECO:0000256" key="1">
    <source>
        <dbReference type="ARBA" id="ARBA00008950"/>
    </source>
</evidence>
<feature type="domain" description="Calcineurin-like phosphoesterase" evidence="3">
    <location>
        <begin position="8"/>
        <end position="156"/>
    </location>
</feature>
<dbReference type="Gene3D" id="3.60.21.10">
    <property type="match status" value="1"/>
</dbReference>
<dbReference type="GO" id="GO:0016787">
    <property type="term" value="F:hydrolase activity"/>
    <property type="evidence" value="ECO:0007669"/>
    <property type="project" value="UniProtKB-UniRule"/>
</dbReference>
<dbReference type="GO" id="GO:0046872">
    <property type="term" value="F:metal ion binding"/>
    <property type="evidence" value="ECO:0007669"/>
    <property type="project" value="UniProtKB-KW"/>
</dbReference>
<reference evidence="4 5" key="2">
    <citation type="submission" date="2020-08" db="EMBL/GenBank/DDBJ databases">
        <authorList>
            <person name="Ueki A."/>
            <person name="Tonouchi A."/>
        </authorList>
    </citation>
    <scope>NUCLEOTIDE SEQUENCE [LARGE SCALE GENOMIC DNA]</scope>
    <source>
        <strain evidence="4 5">CTTW</strain>
    </source>
</reference>
<dbReference type="InterPro" id="IPR024654">
    <property type="entry name" value="Calcineurin-like_PHP_lpxH"/>
</dbReference>
<dbReference type="EMBL" id="AP023368">
    <property type="protein sequence ID" value="BCJ97407.1"/>
    <property type="molecule type" value="Genomic_DNA"/>
</dbReference>
<dbReference type="EC" id="3.1.4.-" evidence="2"/>
<gene>
    <name evidence="4" type="ORF">bsdcttw_04480</name>
</gene>
<comment type="cofactor">
    <cofactor evidence="2">
        <name>a divalent metal cation</name>
        <dbReference type="ChEBI" id="CHEBI:60240"/>
    </cofactor>
</comment>
<evidence type="ECO:0000256" key="2">
    <source>
        <dbReference type="RuleBase" id="RU362039"/>
    </source>
</evidence>
<reference evidence="4 5" key="1">
    <citation type="submission" date="2020-08" db="EMBL/GenBank/DDBJ databases">
        <title>Draft genome sequencing of an Anaerocolumna strain isolated from anoxic soil subjected to BSD treatment.</title>
        <authorList>
            <person name="Uek A."/>
            <person name="Tonouchi A."/>
        </authorList>
    </citation>
    <scope>NUCLEOTIDE SEQUENCE [LARGE SCALE GENOMIC DNA]</scope>
    <source>
        <strain evidence="4 5">CTTW</strain>
    </source>
</reference>
<dbReference type="Pfam" id="PF12850">
    <property type="entry name" value="Metallophos_2"/>
    <property type="match status" value="1"/>
</dbReference>
<keyword evidence="5" id="KW-1185">Reference proteome</keyword>
<dbReference type="Proteomes" id="UP000515703">
    <property type="component" value="Chromosome"/>
</dbReference>
<dbReference type="PANTHER" id="PTHR11124">
    <property type="entry name" value="VACUOLAR SORTING PROTEIN VPS29"/>
    <property type="match status" value="1"/>
</dbReference>
<dbReference type="KEGG" id="acht:bsdcttw_04480"/>
<dbReference type="CDD" id="cd00841">
    <property type="entry name" value="MPP_YfcE"/>
    <property type="match status" value="1"/>
</dbReference>
<dbReference type="AlphaFoldDB" id="A0A7I8DI76"/>
<comment type="similarity">
    <text evidence="1 2">Belongs to the metallophosphoesterase superfamily. YfcE family.</text>
</comment>
<dbReference type="InterPro" id="IPR029052">
    <property type="entry name" value="Metallo-depent_PP-like"/>
</dbReference>
<protein>
    <recommendedName>
        <fullName evidence="2">Phosphoesterase</fullName>
        <ecNumber evidence="2">3.1.4.-</ecNumber>
    </recommendedName>
</protein>
<dbReference type="NCBIfam" id="TIGR00040">
    <property type="entry name" value="yfcE"/>
    <property type="match status" value="1"/>
</dbReference>
<organism evidence="4 5">
    <name type="scientific">Anaerocolumna chitinilytica</name>
    <dbReference type="NCBI Taxonomy" id="1727145"/>
    <lineage>
        <taxon>Bacteria</taxon>
        <taxon>Bacillati</taxon>
        <taxon>Bacillota</taxon>
        <taxon>Clostridia</taxon>
        <taxon>Lachnospirales</taxon>
        <taxon>Lachnospiraceae</taxon>
        <taxon>Anaerocolumna</taxon>
    </lineage>
</organism>
<evidence type="ECO:0000313" key="4">
    <source>
        <dbReference type="EMBL" id="BCJ97407.1"/>
    </source>
</evidence>
<name>A0A7I8DI76_9FIRM</name>
<dbReference type="InterPro" id="IPR000979">
    <property type="entry name" value="Phosphodiesterase_MJ0936/Vps29"/>
</dbReference>
<keyword evidence="2" id="KW-0479">Metal-binding</keyword>
<proteinExistence type="inferred from homology"/>